<evidence type="ECO:0008006" key="3">
    <source>
        <dbReference type="Google" id="ProtNLM"/>
    </source>
</evidence>
<proteinExistence type="predicted"/>
<dbReference type="AlphaFoldDB" id="A0AAW1Q5W5"/>
<reference evidence="1 2" key="1">
    <citation type="journal article" date="2024" name="Nat. Commun.">
        <title>Phylogenomics reveals the evolutionary origins of lichenization in chlorophyte algae.</title>
        <authorList>
            <person name="Puginier C."/>
            <person name="Libourel C."/>
            <person name="Otte J."/>
            <person name="Skaloud P."/>
            <person name="Haon M."/>
            <person name="Grisel S."/>
            <person name="Petersen M."/>
            <person name="Berrin J.G."/>
            <person name="Delaux P.M."/>
            <person name="Dal Grande F."/>
            <person name="Keller J."/>
        </authorList>
    </citation>
    <scope>NUCLEOTIDE SEQUENCE [LARGE SCALE GENOMIC DNA]</scope>
    <source>
        <strain evidence="1 2">SAG 2145</strain>
    </source>
</reference>
<keyword evidence="2" id="KW-1185">Reference proteome</keyword>
<dbReference type="Proteomes" id="UP001438707">
    <property type="component" value="Unassembled WGS sequence"/>
</dbReference>
<comment type="caution">
    <text evidence="1">The sequence shown here is derived from an EMBL/GenBank/DDBJ whole genome shotgun (WGS) entry which is preliminary data.</text>
</comment>
<organism evidence="1 2">
    <name type="scientific">Apatococcus lobatus</name>
    <dbReference type="NCBI Taxonomy" id="904363"/>
    <lineage>
        <taxon>Eukaryota</taxon>
        <taxon>Viridiplantae</taxon>
        <taxon>Chlorophyta</taxon>
        <taxon>core chlorophytes</taxon>
        <taxon>Trebouxiophyceae</taxon>
        <taxon>Chlorellales</taxon>
        <taxon>Chlorellaceae</taxon>
        <taxon>Apatococcus</taxon>
    </lineage>
</organism>
<sequence>MEASLQMLAIAGNLGCWVSPSVCAGRAGIRSSFSSAPRLTTSTLGGLAKQRERMQRALNLWSWMHLLCALEQRHHLGWYGSSGCSVRLAGNLINI</sequence>
<protein>
    <recommendedName>
        <fullName evidence="3">Secreted protein</fullName>
    </recommendedName>
</protein>
<accession>A0AAW1Q5W5</accession>
<evidence type="ECO:0000313" key="2">
    <source>
        <dbReference type="Proteomes" id="UP001438707"/>
    </source>
</evidence>
<dbReference type="EMBL" id="JALJOS010000070">
    <property type="protein sequence ID" value="KAK9817434.1"/>
    <property type="molecule type" value="Genomic_DNA"/>
</dbReference>
<name>A0AAW1Q5W5_9CHLO</name>
<gene>
    <name evidence="1" type="ORF">WJX74_003963</name>
</gene>
<evidence type="ECO:0000313" key="1">
    <source>
        <dbReference type="EMBL" id="KAK9817434.1"/>
    </source>
</evidence>